<dbReference type="PROSITE" id="PS50042">
    <property type="entry name" value="CNMP_BINDING_3"/>
    <property type="match status" value="2"/>
</dbReference>
<feature type="region of interest" description="Disordered" evidence="1">
    <location>
        <begin position="549"/>
        <end position="573"/>
    </location>
</feature>
<evidence type="ECO:0000313" key="3">
    <source>
        <dbReference type="EMBL" id="CAD8075432.1"/>
    </source>
</evidence>
<feature type="compositionally biased region" description="Polar residues" evidence="1">
    <location>
        <begin position="550"/>
        <end position="564"/>
    </location>
</feature>
<dbReference type="InterPro" id="IPR000595">
    <property type="entry name" value="cNMP-bd_dom"/>
</dbReference>
<dbReference type="GO" id="GO:0004862">
    <property type="term" value="F:cAMP-dependent protein kinase inhibitor activity"/>
    <property type="evidence" value="ECO:0007669"/>
    <property type="project" value="TreeGrafter"/>
</dbReference>
<comment type="caution">
    <text evidence="3">The sequence shown here is derived from an EMBL/GenBank/DDBJ whole genome shotgun (WGS) entry which is preliminary data.</text>
</comment>
<dbReference type="EMBL" id="CAJJDN010000033">
    <property type="protein sequence ID" value="CAD8075432.1"/>
    <property type="molecule type" value="Genomic_DNA"/>
</dbReference>
<dbReference type="InterPro" id="IPR050503">
    <property type="entry name" value="cAMP-dep_PK_reg_su-like"/>
</dbReference>
<dbReference type="OrthoDB" id="289959at2759"/>
<name>A0A8S1M9M5_9CILI</name>
<accession>A0A8S1M9M5</accession>
<dbReference type="Proteomes" id="UP000692954">
    <property type="component" value="Unassembled WGS sequence"/>
</dbReference>
<keyword evidence="4" id="KW-1185">Reference proteome</keyword>
<dbReference type="AlphaFoldDB" id="A0A8S1M9M5"/>
<gene>
    <name evidence="3" type="ORF">PSON_ATCC_30995.1.T0330227</name>
</gene>
<proteinExistence type="predicted"/>
<evidence type="ECO:0000313" key="4">
    <source>
        <dbReference type="Proteomes" id="UP000692954"/>
    </source>
</evidence>
<dbReference type="PANTHER" id="PTHR11635:SF152">
    <property type="entry name" value="CAMP-DEPENDENT PROTEIN KINASE TYPE I REGULATORY SUBUNIT-RELATED"/>
    <property type="match status" value="1"/>
</dbReference>
<feature type="domain" description="Cyclic nucleotide-binding" evidence="2">
    <location>
        <begin position="241"/>
        <end position="341"/>
    </location>
</feature>
<protein>
    <recommendedName>
        <fullName evidence="2">Cyclic nucleotide-binding domain-containing protein</fullName>
    </recommendedName>
</protein>
<dbReference type="GO" id="GO:0030552">
    <property type="term" value="F:cAMP binding"/>
    <property type="evidence" value="ECO:0007669"/>
    <property type="project" value="TreeGrafter"/>
</dbReference>
<feature type="domain" description="Cyclic nucleotide-binding" evidence="2">
    <location>
        <begin position="175"/>
        <end position="216"/>
    </location>
</feature>
<dbReference type="PANTHER" id="PTHR11635">
    <property type="entry name" value="CAMP-DEPENDENT PROTEIN KINASE REGULATORY CHAIN"/>
    <property type="match status" value="1"/>
</dbReference>
<evidence type="ECO:0000259" key="2">
    <source>
        <dbReference type="PROSITE" id="PS50042"/>
    </source>
</evidence>
<sequence length="573" mass="67753">MNQIYLKPLDETCDNPQLHETTKMFLTMNKENHTRDELHYILQRMEELPYFKQFVLEKLQKGTQRNDILELCSRLRMEYFKGGEVLFQENDTSNDKLYMIQYGEVMLMRQKKMDQLMTLQKQNSEQVQQPQLKMAQILNAKKFTSKIIRHHNIHKETTISKDDKLSLEHKYGECIRLLGIGTGFGEKALVENIPRSLTVACYSHELFVIVLKKDDFITYQMTFEKTKKEKQQLMFKIFKNVNNEYSSQRLESMIYSCQTITYDRGTQLTIEDEDGDVFYLVINGDLTLFKRIDNRNVSLCIISSGHLIGEEIIINKTGYYEYSCQVTSLLATLIVIDAKEFIHKFPEECRLQLIEDYSTKTTNRQRLLQLLLQKKTAQNLSNKILTIDQVRLLTEMDDVVNNKNKIHNVESLNKQKEIQLNQHFLTNYSNPSVQNYCISKIIDREKTFHKLTKSNSEFQEFDFGNGNNDIIKRRRFMLENKLNLKKPSENYLRPQFHILPLTVKRDLVKNFRLNNKKNICYSNFNISTFTRVQKSNKQSSLKIRELMTARPSQQQHDSYSTHMFTQIDDRQSL</sequence>
<dbReference type="GO" id="GO:0034236">
    <property type="term" value="F:protein kinase A catalytic subunit binding"/>
    <property type="evidence" value="ECO:0007669"/>
    <property type="project" value="TreeGrafter"/>
</dbReference>
<reference evidence="3" key="1">
    <citation type="submission" date="2021-01" db="EMBL/GenBank/DDBJ databases">
        <authorList>
            <consortium name="Genoscope - CEA"/>
            <person name="William W."/>
        </authorList>
    </citation>
    <scope>NUCLEOTIDE SEQUENCE</scope>
</reference>
<dbReference type="GO" id="GO:0005829">
    <property type="term" value="C:cytosol"/>
    <property type="evidence" value="ECO:0007669"/>
    <property type="project" value="TreeGrafter"/>
</dbReference>
<organism evidence="3 4">
    <name type="scientific">Paramecium sonneborni</name>
    <dbReference type="NCBI Taxonomy" id="65129"/>
    <lineage>
        <taxon>Eukaryota</taxon>
        <taxon>Sar</taxon>
        <taxon>Alveolata</taxon>
        <taxon>Ciliophora</taxon>
        <taxon>Intramacronucleata</taxon>
        <taxon>Oligohymenophorea</taxon>
        <taxon>Peniculida</taxon>
        <taxon>Parameciidae</taxon>
        <taxon>Paramecium</taxon>
    </lineage>
</organism>
<dbReference type="GO" id="GO:0005952">
    <property type="term" value="C:cAMP-dependent protein kinase complex"/>
    <property type="evidence" value="ECO:0007669"/>
    <property type="project" value="InterPro"/>
</dbReference>
<evidence type="ECO:0000256" key="1">
    <source>
        <dbReference type="SAM" id="MobiDB-lite"/>
    </source>
</evidence>